<dbReference type="PANTHER" id="PTHR38436:SF1">
    <property type="entry name" value="ESTER CYCLASE"/>
    <property type="match status" value="1"/>
</dbReference>
<name>A0A917XE55_9ACTN</name>
<dbReference type="GO" id="GO:0030638">
    <property type="term" value="P:polyketide metabolic process"/>
    <property type="evidence" value="ECO:0007669"/>
    <property type="project" value="InterPro"/>
</dbReference>
<feature type="domain" description="SnoaL-like" evidence="1">
    <location>
        <begin position="9"/>
        <end position="106"/>
    </location>
</feature>
<dbReference type="Pfam" id="PF12680">
    <property type="entry name" value="SnoaL_2"/>
    <property type="match status" value="1"/>
</dbReference>
<dbReference type="RefSeq" id="WP_189264407.1">
    <property type="nucleotide sequence ID" value="NZ_BMML01000009.1"/>
</dbReference>
<dbReference type="EMBL" id="BMML01000009">
    <property type="protein sequence ID" value="GGN15164.1"/>
    <property type="molecule type" value="Genomic_DNA"/>
</dbReference>
<reference evidence="2" key="1">
    <citation type="journal article" date="2014" name="Int. J. Syst. Evol. Microbiol.">
        <title>Complete genome sequence of Corynebacterium casei LMG S-19264T (=DSM 44701T), isolated from a smear-ripened cheese.</title>
        <authorList>
            <consortium name="US DOE Joint Genome Institute (JGI-PGF)"/>
            <person name="Walter F."/>
            <person name="Albersmeier A."/>
            <person name="Kalinowski J."/>
            <person name="Ruckert C."/>
        </authorList>
    </citation>
    <scope>NUCLEOTIDE SEQUENCE</scope>
    <source>
        <strain evidence="2">CGMCC 4.7110</strain>
    </source>
</reference>
<dbReference type="InterPro" id="IPR037401">
    <property type="entry name" value="SnoaL-like"/>
</dbReference>
<reference evidence="2" key="2">
    <citation type="submission" date="2020-09" db="EMBL/GenBank/DDBJ databases">
        <authorList>
            <person name="Sun Q."/>
            <person name="Zhou Y."/>
        </authorList>
    </citation>
    <scope>NUCLEOTIDE SEQUENCE</scope>
    <source>
        <strain evidence="2">CGMCC 4.7110</strain>
    </source>
</reference>
<organism evidence="2 3">
    <name type="scientific">Streptomyces fuscichromogenes</name>
    <dbReference type="NCBI Taxonomy" id="1324013"/>
    <lineage>
        <taxon>Bacteria</taxon>
        <taxon>Bacillati</taxon>
        <taxon>Actinomycetota</taxon>
        <taxon>Actinomycetes</taxon>
        <taxon>Kitasatosporales</taxon>
        <taxon>Streptomycetaceae</taxon>
        <taxon>Streptomyces</taxon>
    </lineage>
</organism>
<evidence type="ECO:0000259" key="1">
    <source>
        <dbReference type="Pfam" id="PF12680"/>
    </source>
</evidence>
<dbReference type="PANTHER" id="PTHR38436">
    <property type="entry name" value="POLYKETIDE CYCLASE SNOAL-LIKE DOMAIN"/>
    <property type="match status" value="1"/>
</dbReference>
<dbReference type="AlphaFoldDB" id="A0A917XE55"/>
<gene>
    <name evidence="2" type="ORF">GCM10011578_043150</name>
</gene>
<evidence type="ECO:0000313" key="2">
    <source>
        <dbReference type="EMBL" id="GGN15164.1"/>
    </source>
</evidence>
<dbReference type="SUPFAM" id="SSF54427">
    <property type="entry name" value="NTF2-like"/>
    <property type="match status" value="1"/>
</dbReference>
<comment type="caution">
    <text evidence="2">The sequence shown here is derived from an EMBL/GenBank/DDBJ whole genome shotgun (WGS) entry which is preliminary data.</text>
</comment>
<dbReference type="Gene3D" id="3.10.450.50">
    <property type="match status" value="1"/>
</dbReference>
<protein>
    <recommendedName>
        <fullName evidence="1">SnoaL-like domain-containing protein</fullName>
    </recommendedName>
</protein>
<sequence>MSSHQVNFVREYIETVWNQGRTELADKYLAEDLIQHNPNLPDGRAPLVEFVDGFHKQFPRARFEIRRAAGSGDLVFLHTRFRGDPDDRGMVVVEVFRIDEGLIVEHWDVRDEIPETTVSGHEVV</sequence>
<accession>A0A917XE55</accession>
<evidence type="ECO:0000313" key="3">
    <source>
        <dbReference type="Proteomes" id="UP000653411"/>
    </source>
</evidence>
<proteinExistence type="predicted"/>
<keyword evidence="3" id="KW-1185">Reference proteome</keyword>
<dbReference type="InterPro" id="IPR009959">
    <property type="entry name" value="Cyclase_SnoaL-like"/>
</dbReference>
<dbReference type="InterPro" id="IPR032710">
    <property type="entry name" value="NTF2-like_dom_sf"/>
</dbReference>
<dbReference type="Proteomes" id="UP000653411">
    <property type="component" value="Unassembled WGS sequence"/>
</dbReference>